<dbReference type="EMBL" id="JAGGKP010000005">
    <property type="protein sequence ID" value="MBP1937418.1"/>
    <property type="molecule type" value="Genomic_DNA"/>
</dbReference>
<evidence type="ECO:0000313" key="8">
    <source>
        <dbReference type="EMBL" id="MBP1937418.1"/>
    </source>
</evidence>
<feature type="compositionally biased region" description="Low complexity" evidence="5">
    <location>
        <begin position="305"/>
        <end position="316"/>
    </location>
</feature>
<evidence type="ECO:0000256" key="1">
    <source>
        <dbReference type="ARBA" id="ARBA00004196"/>
    </source>
</evidence>
<keyword evidence="3 4" id="KW-0175">Coiled coil</keyword>
<feature type="domain" description="YknX-like beta-barrel" evidence="7">
    <location>
        <begin position="205"/>
        <end position="270"/>
    </location>
</feature>
<evidence type="ECO:0000313" key="9">
    <source>
        <dbReference type="Proteomes" id="UP001519273"/>
    </source>
</evidence>
<keyword evidence="9" id="KW-1185">Reference proteome</keyword>
<sequence>MKKKWLMLIITVALIAVAVALYFIFAGKGNQRSAVSVNTATVQKGSIKVTVSGSGSAVASVRQTLKPSAAGKIAKVLVKEGDTVKKGQVLFTYEGEDKGDEIKQEELNLQKQQIDLISTQQQFKEKTAAGEDTGDLQKQIDKMLIDIELANDKIKSLKESENPPDPVTAPIAGEITSLSVNAGDQVNENSEIGEIVDYSQLTMTIQVDELDIDKIKQGMQAELQFDALPDQTIAGEVTKIGKEGTASNGVSVFDVTLNIKDTAGIKAGMSGQAVITIQEKKDILMVPIEAVQKIGNRHVVFVPASSSESNSSTPGSQTNTPTNETRTQSRSWRSGAQNSSSAGAASTRRSGSETFTGGANRQMKTVEVGVNNENYIEIVSGLTEGEQVIIPTVVSNSNNSAQLRGGFGGIGGFGGMGGFGDMGESRRSVSGGSGGGGGSR</sequence>
<dbReference type="Gene3D" id="2.40.30.170">
    <property type="match status" value="1"/>
</dbReference>
<dbReference type="Gene3D" id="6.20.50.140">
    <property type="match status" value="1"/>
</dbReference>
<dbReference type="Pfam" id="PF25990">
    <property type="entry name" value="Beta-barrel_YknX"/>
    <property type="match status" value="1"/>
</dbReference>
<dbReference type="NCBIfam" id="TIGR01730">
    <property type="entry name" value="RND_mfp"/>
    <property type="match status" value="1"/>
</dbReference>
<comment type="caution">
    <text evidence="8">The sequence shown here is derived from an EMBL/GenBank/DDBJ whole genome shotgun (WGS) entry which is preliminary data.</text>
</comment>
<comment type="similarity">
    <text evidence="2">Belongs to the membrane fusion protein (MFP) (TC 8.A.1) family.</text>
</comment>
<feature type="compositionally biased region" description="Low complexity" evidence="5">
    <location>
        <begin position="334"/>
        <end position="349"/>
    </location>
</feature>
<reference evidence="8 9" key="1">
    <citation type="submission" date="2021-03" db="EMBL/GenBank/DDBJ databases">
        <title>Genomic Encyclopedia of Type Strains, Phase IV (KMG-IV): sequencing the most valuable type-strain genomes for metagenomic binning, comparative biology and taxonomic classification.</title>
        <authorList>
            <person name="Goeker M."/>
        </authorList>
    </citation>
    <scope>NUCLEOTIDE SEQUENCE [LARGE SCALE GENOMIC DNA]</scope>
    <source>
        <strain evidence="8 9">DSM 23491</strain>
    </source>
</reference>
<evidence type="ECO:0000256" key="4">
    <source>
        <dbReference type="SAM" id="Coils"/>
    </source>
</evidence>
<feature type="domain" description="Multidrug resistance protein MdtA-like barrel-sandwich hybrid" evidence="6">
    <location>
        <begin position="65"/>
        <end position="196"/>
    </location>
</feature>
<accession>A0ABS4H4G6</accession>
<dbReference type="Pfam" id="PF25917">
    <property type="entry name" value="BSH_RND"/>
    <property type="match status" value="1"/>
</dbReference>
<evidence type="ECO:0000259" key="7">
    <source>
        <dbReference type="Pfam" id="PF25990"/>
    </source>
</evidence>
<dbReference type="Gene3D" id="2.40.50.100">
    <property type="match status" value="1"/>
</dbReference>
<dbReference type="InterPro" id="IPR050465">
    <property type="entry name" value="UPF0194_transport"/>
</dbReference>
<evidence type="ECO:0000259" key="6">
    <source>
        <dbReference type="Pfam" id="PF25917"/>
    </source>
</evidence>
<evidence type="ECO:0000256" key="5">
    <source>
        <dbReference type="SAM" id="MobiDB-lite"/>
    </source>
</evidence>
<dbReference type="Proteomes" id="UP001519273">
    <property type="component" value="Unassembled WGS sequence"/>
</dbReference>
<evidence type="ECO:0000256" key="3">
    <source>
        <dbReference type="ARBA" id="ARBA00023054"/>
    </source>
</evidence>
<dbReference type="RefSeq" id="WP_209849881.1">
    <property type="nucleotide sequence ID" value="NZ_CBCRVE010000005.1"/>
</dbReference>
<evidence type="ECO:0000256" key="2">
    <source>
        <dbReference type="ARBA" id="ARBA00009477"/>
    </source>
</evidence>
<gene>
    <name evidence="8" type="ORF">J2Z20_002313</name>
</gene>
<protein>
    <submittedName>
        <fullName evidence="8">HlyD family secretion protein</fullName>
    </submittedName>
</protein>
<dbReference type="PANTHER" id="PTHR32347:SF23">
    <property type="entry name" value="BLL5650 PROTEIN"/>
    <property type="match status" value="1"/>
</dbReference>
<feature type="compositionally biased region" description="Polar residues" evidence="5">
    <location>
        <begin position="317"/>
        <end position="332"/>
    </location>
</feature>
<dbReference type="InterPro" id="IPR006143">
    <property type="entry name" value="RND_pump_MFP"/>
</dbReference>
<organism evidence="8 9">
    <name type="scientific">Paenibacillus sediminis</name>
    <dbReference type="NCBI Taxonomy" id="664909"/>
    <lineage>
        <taxon>Bacteria</taxon>
        <taxon>Bacillati</taxon>
        <taxon>Bacillota</taxon>
        <taxon>Bacilli</taxon>
        <taxon>Bacillales</taxon>
        <taxon>Paenibacillaceae</taxon>
        <taxon>Paenibacillus</taxon>
    </lineage>
</organism>
<dbReference type="SUPFAM" id="SSF111369">
    <property type="entry name" value="HlyD-like secretion proteins"/>
    <property type="match status" value="1"/>
</dbReference>
<feature type="region of interest" description="Disordered" evidence="5">
    <location>
        <begin position="304"/>
        <end position="360"/>
    </location>
</feature>
<proteinExistence type="inferred from homology"/>
<dbReference type="InterPro" id="IPR058625">
    <property type="entry name" value="MdtA-like_BSH"/>
</dbReference>
<name>A0ABS4H4G6_9BACL</name>
<feature type="coiled-coil region" evidence="4">
    <location>
        <begin position="102"/>
        <end position="160"/>
    </location>
</feature>
<comment type="subcellular location">
    <subcellularLocation>
        <location evidence="1">Cell envelope</location>
    </subcellularLocation>
</comment>
<dbReference type="PANTHER" id="PTHR32347">
    <property type="entry name" value="EFFLUX SYSTEM COMPONENT YKNX-RELATED"/>
    <property type="match status" value="1"/>
</dbReference>
<dbReference type="InterPro" id="IPR058636">
    <property type="entry name" value="Beta-barrel_YknX"/>
</dbReference>